<reference evidence="5" key="1">
    <citation type="submission" date="2017-02" db="UniProtKB">
        <authorList>
            <consortium name="WormBaseParasite"/>
        </authorList>
    </citation>
    <scope>IDENTIFICATION</scope>
</reference>
<gene>
    <name evidence="3" type="ORF">HNAJ_LOCUS7843</name>
</gene>
<dbReference type="OrthoDB" id="10251809at2759"/>
<dbReference type="GO" id="GO:0007018">
    <property type="term" value="P:microtubule-based movement"/>
    <property type="evidence" value="ECO:0007669"/>
    <property type="project" value="InterPro"/>
</dbReference>
<feature type="domain" description="Dynein heavy chain tail" evidence="1">
    <location>
        <begin position="227"/>
        <end position="790"/>
    </location>
</feature>
<dbReference type="PANTHER" id="PTHR46532:SF11">
    <property type="entry name" value="DYNEIN AXONEMAL HEAVY CHAIN 12"/>
    <property type="match status" value="1"/>
</dbReference>
<dbReference type="EMBL" id="UZAE01012139">
    <property type="protein sequence ID" value="VDO03703.1"/>
    <property type="molecule type" value="Genomic_DNA"/>
</dbReference>
<accession>A0A0R3TKW7</accession>
<sequence length="1350" mass="156404">MTESALDEISHKGDIVLGPHDEFIGIESDGEAYKDALKYESFDEIPDVEIMPPLSSVDKQFQNRVFLTGFKTDSWTEEHSIYILTEFVPANGADVIFCAIQPNGNLYIGSSIPTFLFQDLNYFMRTREGMNVEITSSNFNRTVQNGSVLGQGMESLLRIMTGIYAPTFFTDRSWPDSIKNDFALQLHRFMSALTDTRWKMSSKTVLYVPMEGINHPPADQIKDKDLISRLEMITIHWTRQIKEVLSSQSTLDDDERAGPLDEIEFWRNRCDDLLGISKQLDNKNILTIAKTLTLAKSSYIAPFIKLSEEIKNTSKEAQDNLKFLITMKDTFINLTELTPSQIPSILPDLINQIRMIWTNSKYYKSKEVITGLFRKVSNEIIQRCSHIISLDDIFDGRIHSASLQLQDCINCCEKYRTIYFELKELHLQFSDAPWDTEDGNIFAQIDAFIKRCKDLLEICEGQADFGRFVEGNKAEMPIFPGVKGLEVVTLIVQIENIFAKMIANLSDKRSVILDIKATTWHDQYNRFCSGVKDLEIMMKNAINMAFETVTTIQQGVEVLDIFAHLQKREAIRRTLEGSARKIIEMFFECVSRTRQELVMRPFTGLPRPRESKYAINVIFWRYLRRRLSLNLKQLDLAFFLQPIAIILEEYRGVYEEICLSIEEMTGKMFNDFVATIDTDPLKSLEIPILTRSIFKPEYLEATFPGSVLSLTNELDQWLNLGMEIPHYSSETHRRRSELRYLREIVLVLTREYNRIARILNSEEKALFQERIRVLDKKLVPGFVKVQWPVKSMVEFFVNDTRLHICSLQVKVDEYKISNADIRRNCESIAKTLLIKVESGRIYENDDFNVEQIKHRAKTSEALITLHNEIIEKLTKVKETFASEVIEVQTRWYSYVERVDHFCQEAFRLNVKSSLGELRQVINGDGRNDPSPFYRIILSLDGSSLVFIPSVPQLTDVIISLGGLIIESFAEIPRLTDILTKNKRTTKQSIATSVLENEEIIKIQESIKKGTTDIAKPIQDPLSYWDKFREIWEKSKDEVIEHYRAVKMEALTINDDIARYAEVINKVQEAEAMVTVRFLQLDFSLLKNAIAAHCREWQTRLINLLMEMTVEDLGAIYDYMNEMTTRLSHVPENLSELSEAMSLLEKVQSEEKDMEAKFAPIEEQFAILDKCEVTYDTAISTRRMNLYSDWLAFKDTVFSCEELIRKTRDKFKMNLLGDLERLRQQIKEILVEVQTTSYRALGPPPDEALAACQSFRDRLTVLLGKEDELRNGLHLFKLEQPPCKESALIQKELELLEEIWTLNKEWEENWMQWKLGRFSDLQTDDMDELASAMLKMISRIIRENKVNMRCL</sequence>
<dbReference type="PANTHER" id="PTHR46532">
    <property type="entry name" value="MALE FERTILITY FACTOR KL5"/>
    <property type="match status" value="1"/>
</dbReference>
<dbReference type="GO" id="GO:0051959">
    <property type="term" value="F:dynein light intermediate chain binding"/>
    <property type="evidence" value="ECO:0007669"/>
    <property type="project" value="InterPro"/>
</dbReference>
<organism evidence="5">
    <name type="scientific">Rodentolepis nana</name>
    <name type="common">Dwarf tapeworm</name>
    <name type="synonym">Hymenolepis nana</name>
    <dbReference type="NCBI Taxonomy" id="102285"/>
    <lineage>
        <taxon>Eukaryota</taxon>
        <taxon>Metazoa</taxon>
        <taxon>Spiralia</taxon>
        <taxon>Lophotrochozoa</taxon>
        <taxon>Platyhelminthes</taxon>
        <taxon>Cestoda</taxon>
        <taxon>Eucestoda</taxon>
        <taxon>Cyclophyllidea</taxon>
        <taxon>Hymenolepididae</taxon>
        <taxon>Rodentolepis</taxon>
    </lineage>
</organism>
<feature type="domain" description="Dynein axonemal heavy chain 2/5/8 coiled-coil" evidence="2">
    <location>
        <begin position="1099"/>
        <end position="1215"/>
    </location>
</feature>
<evidence type="ECO:0000313" key="5">
    <source>
        <dbReference type="WBParaSite" id="HNAJ_0000784701-mRNA-1"/>
    </source>
</evidence>
<dbReference type="Pfam" id="PF25007">
    <property type="entry name" value="DYH2-5-8_CC"/>
    <property type="match status" value="1"/>
</dbReference>
<evidence type="ECO:0000259" key="2">
    <source>
        <dbReference type="Pfam" id="PF25007"/>
    </source>
</evidence>
<protein>
    <submittedName>
        <fullName evidence="5">DHC_N1 domain-containing protein</fullName>
    </submittedName>
</protein>
<dbReference type="InterPro" id="IPR026983">
    <property type="entry name" value="DHC"/>
</dbReference>
<reference evidence="3 4" key="2">
    <citation type="submission" date="2018-11" db="EMBL/GenBank/DDBJ databases">
        <authorList>
            <consortium name="Pathogen Informatics"/>
        </authorList>
    </citation>
    <scope>NUCLEOTIDE SEQUENCE [LARGE SCALE GENOMIC DNA]</scope>
</reference>
<dbReference type="GO" id="GO:0045505">
    <property type="term" value="F:dynein intermediate chain binding"/>
    <property type="evidence" value="ECO:0007669"/>
    <property type="project" value="InterPro"/>
</dbReference>
<dbReference type="Proteomes" id="UP000278807">
    <property type="component" value="Unassembled WGS sequence"/>
</dbReference>
<dbReference type="Pfam" id="PF08385">
    <property type="entry name" value="DHC_N1"/>
    <property type="match status" value="1"/>
</dbReference>
<proteinExistence type="predicted"/>
<name>A0A0R3TKW7_RODNA</name>
<dbReference type="InterPro" id="IPR013594">
    <property type="entry name" value="Dynein_heavy_tail"/>
</dbReference>
<evidence type="ECO:0000259" key="1">
    <source>
        <dbReference type="Pfam" id="PF08385"/>
    </source>
</evidence>
<dbReference type="WBParaSite" id="HNAJ_0000784701-mRNA-1">
    <property type="protein sequence ID" value="HNAJ_0000784701-mRNA-1"/>
    <property type="gene ID" value="HNAJ_0000784701"/>
</dbReference>
<dbReference type="GO" id="GO:0005858">
    <property type="term" value="C:axonemal dynein complex"/>
    <property type="evidence" value="ECO:0007669"/>
    <property type="project" value="TreeGrafter"/>
</dbReference>
<dbReference type="STRING" id="102285.A0A0R3TKW7"/>
<keyword evidence="4" id="KW-1185">Reference proteome</keyword>
<evidence type="ECO:0000313" key="4">
    <source>
        <dbReference type="Proteomes" id="UP000278807"/>
    </source>
</evidence>
<dbReference type="InterPro" id="IPR056759">
    <property type="entry name" value="DYH2-5-8_CC"/>
</dbReference>
<evidence type="ECO:0000313" key="3">
    <source>
        <dbReference type="EMBL" id="VDO03703.1"/>
    </source>
</evidence>